<name>E6QB71_9ZZZZ</name>
<accession>E6QB71</accession>
<evidence type="ECO:0000313" key="1">
    <source>
        <dbReference type="EMBL" id="CBI04447.1"/>
    </source>
</evidence>
<reference evidence="1" key="1">
    <citation type="submission" date="2009-10" db="EMBL/GenBank/DDBJ databases">
        <title>Diversity of trophic interactions inside an arsenic-rich microbial ecosystem.</title>
        <authorList>
            <person name="Bertin P.N."/>
            <person name="Heinrich-Salmeron A."/>
            <person name="Pelletier E."/>
            <person name="Goulhen-Chollet F."/>
            <person name="Arsene-Ploetze F."/>
            <person name="Gallien S."/>
            <person name="Calteau A."/>
            <person name="Vallenet D."/>
            <person name="Casiot C."/>
            <person name="Chane-Woon-Ming B."/>
            <person name="Giloteaux L."/>
            <person name="Barakat M."/>
            <person name="Bonnefoy V."/>
            <person name="Bruneel O."/>
            <person name="Chandler M."/>
            <person name="Cleiss J."/>
            <person name="Duran R."/>
            <person name="Elbaz-Poulichet F."/>
            <person name="Fonknechten N."/>
            <person name="Lauga B."/>
            <person name="Mornico D."/>
            <person name="Ortet P."/>
            <person name="Schaeffer C."/>
            <person name="Siguier P."/>
            <person name="Alexander Thil Smith A."/>
            <person name="Van Dorsselaer A."/>
            <person name="Weissenbach J."/>
            <person name="Medigue C."/>
            <person name="Le Paslier D."/>
        </authorList>
    </citation>
    <scope>NUCLEOTIDE SEQUENCE</scope>
</reference>
<proteinExistence type="predicted"/>
<dbReference type="EMBL" id="CABP01000065">
    <property type="protein sequence ID" value="CBI04447.1"/>
    <property type="molecule type" value="Genomic_DNA"/>
</dbReference>
<sequence>MLPTSEDGAGCTTLYLAFLFAGRYVETSAFRLPEMAIFGQRCDQAWLGIGAQPAPSIVGKRLGVAVRREKTFSAGRRTGH</sequence>
<protein>
    <submittedName>
        <fullName evidence="1">Uncharacterized protein</fullName>
    </submittedName>
</protein>
<dbReference type="AlphaFoldDB" id="E6QB71"/>
<comment type="caution">
    <text evidence="1">The sequence shown here is derived from an EMBL/GenBank/DDBJ whole genome shotgun (WGS) entry which is preliminary data.</text>
</comment>
<organism evidence="1">
    <name type="scientific">mine drainage metagenome</name>
    <dbReference type="NCBI Taxonomy" id="410659"/>
    <lineage>
        <taxon>unclassified sequences</taxon>
        <taxon>metagenomes</taxon>
        <taxon>ecological metagenomes</taxon>
    </lineage>
</organism>
<gene>
    <name evidence="1" type="ORF">CARN5_2100</name>
</gene>